<dbReference type="GO" id="GO:0003723">
    <property type="term" value="F:RNA binding"/>
    <property type="evidence" value="ECO:0007669"/>
    <property type="project" value="UniProtKB-UniRule"/>
</dbReference>
<dbReference type="InterPro" id="IPR004114">
    <property type="entry name" value="THUMP_dom"/>
</dbReference>
<keyword evidence="2" id="KW-0694">RNA-binding</keyword>
<comment type="similarity">
    <text evidence="1">Belongs to the THUMPD1 family.</text>
</comment>
<evidence type="ECO:0000256" key="2">
    <source>
        <dbReference type="PROSITE-ProRule" id="PRU00529"/>
    </source>
</evidence>
<feature type="region of interest" description="Disordered" evidence="3">
    <location>
        <begin position="1"/>
        <end position="22"/>
    </location>
</feature>
<protein>
    <submittedName>
        <fullName evidence="5">Putative thump domain-containing protein 1</fullName>
    </submittedName>
</protein>
<name>A0A1Q3EYF1_CULTA</name>
<proteinExistence type="inferred from homology"/>
<evidence type="ECO:0000259" key="4">
    <source>
        <dbReference type="PROSITE" id="PS51165"/>
    </source>
</evidence>
<dbReference type="GO" id="GO:0006400">
    <property type="term" value="P:tRNA modification"/>
    <property type="evidence" value="ECO:0007669"/>
    <property type="project" value="InterPro"/>
</dbReference>
<evidence type="ECO:0000256" key="1">
    <source>
        <dbReference type="ARBA" id="ARBA00060731"/>
    </source>
</evidence>
<dbReference type="PROSITE" id="PS51165">
    <property type="entry name" value="THUMP"/>
    <property type="match status" value="1"/>
</dbReference>
<organism evidence="5">
    <name type="scientific">Culex tarsalis</name>
    <name type="common">Encephalitis mosquito</name>
    <dbReference type="NCBI Taxonomy" id="7177"/>
    <lineage>
        <taxon>Eukaryota</taxon>
        <taxon>Metazoa</taxon>
        <taxon>Ecdysozoa</taxon>
        <taxon>Arthropoda</taxon>
        <taxon>Hexapoda</taxon>
        <taxon>Insecta</taxon>
        <taxon>Pterygota</taxon>
        <taxon>Neoptera</taxon>
        <taxon>Endopterygota</taxon>
        <taxon>Diptera</taxon>
        <taxon>Nematocera</taxon>
        <taxon>Culicoidea</taxon>
        <taxon>Culicidae</taxon>
        <taxon>Culicinae</taxon>
        <taxon>Culicini</taxon>
        <taxon>Culex</taxon>
        <taxon>Culex</taxon>
    </lineage>
</organism>
<dbReference type="SUPFAM" id="SSF143437">
    <property type="entry name" value="THUMP domain-like"/>
    <property type="match status" value="1"/>
</dbReference>
<dbReference type="InterPro" id="IPR040183">
    <property type="entry name" value="THUMPD1-like"/>
</dbReference>
<dbReference type="CDD" id="cd11717">
    <property type="entry name" value="THUMP_THUMPD1_like"/>
    <property type="match status" value="1"/>
</dbReference>
<reference evidence="5" key="1">
    <citation type="submission" date="2017-01" db="EMBL/GenBank/DDBJ databases">
        <title>A deep insight into the sialotranscriptome of adult male and female Cluex tarsalis mosquitoes.</title>
        <authorList>
            <person name="Ribeiro J.M."/>
            <person name="Moreira F."/>
            <person name="Bernard K.A."/>
            <person name="Calvo E."/>
        </authorList>
    </citation>
    <scope>NUCLEOTIDE SEQUENCE</scope>
    <source>
        <strain evidence="5">Kern County</strain>
        <tissue evidence="5">Salivary glands</tissue>
    </source>
</reference>
<dbReference type="PANTHER" id="PTHR13452">
    <property type="entry name" value="THUMP DOMAIN CONTAINING PROTEIN 1-RELATED"/>
    <property type="match status" value="1"/>
</dbReference>
<feature type="domain" description="THUMP" evidence="4">
    <location>
        <begin position="145"/>
        <end position="251"/>
    </location>
</feature>
<dbReference type="SMART" id="SM00981">
    <property type="entry name" value="THUMP"/>
    <property type="match status" value="1"/>
</dbReference>
<feature type="region of interest" description="Disordered" evidence="3">
    <location>
        <begin position="68"/>
        <end position="101"/>
    </location>
</feature>
<evidence type="ECO:0000256" key="3">
    <source>
        <dbReference type="SAM" id="MobiDB-lite"/>
    </source>
</evidence>
<dbReference type="AlphaFoldDB" id="A0A1Q3EYF1"/>
<dbReference type="FunFam" id="3.30.2300.10:FF:000001">
    <property type="entry name" value="THUMP domain-containing protein 1"/>
    <property type="match status" value="1"/>
</dbReference>
<evidence type="ECO:0000313" key="5">
    <source>
        <dbReference type="EMBL" id="JAV20320.1"/>
    </source>
</evidence>
<dbReference type="Pfam" id="PF02926">
    <property type="entry name" value="THUMP"/>
    <property type="match status" value="1"/>
</dbReference>
<dbReference type="PANTHER" id="PTHR13452:SF10">
    <property type="entry name" value="THUMP DOMAIN-CONTAINING PROTEIN 1"/>
    <property type="match status" value="1"/>
</dbReference>
<sequence>MDASKQQQHSKGKTDKRNYYAKAADYHRKKPAYLEPGQRGFLVTCNMRERDCTRDAFRLLNEYADELYGKVGESPPKEEEQPAGEGGEEEEEKDISVQVQKQAEAAKTEKKKYRFESVDTGAKNVCFIKTVLEDPTELALKILRDAAETKKQKSRNILRLMPIEVVTKANLKDIMDGAGKLFDRYFLKEPKTFAIIFNRRFNNGIERESVIDALAEMISAKNRGNKANLKNPEPAVIVEVIKGLVLISVVPEFPQLRKYNLMEICTRKDEDAKSQDSVKSAEADEGEKKCKESNGEKVVEEDEAKNGEEEDAAKGKEGSQEEPKAAALSKDVEKTEEDATPKEEAKAEQ</sequence>
<dbReference type="Gene3D" id="3.30.2300.10">
    <property type="entry name" value="THUMP superfamily"/>
    <property type="match status" value="1"/>
</dbReference>
<accession>A0A1Q3EYF1</accession>
<feature type="region of interest" description="Disordered" evidence="3">
    <location>
        <begin position="270"/>
        <end position="349"/>
    </location>
</feature>
<dbReference type="EMBL" id="GFDL01014725">
    <property type="protein sequence ID" value="JAV20320.1"/>
    <property type="molecule type" value="Transcribed_RNA"/>
</dbReference>